<dbReference type="Pfam" id="PF01470">
    <property type="entry name" value="Peptidase_C15"/>
    <property type="match status" value="1"/>
</dbReference>
<evidence type="ECO:0000313" key="7">
    <source>
        <dbReference type="EMBL" id="ASA25767.1"/>
    </source>
</evidence>
<keyword evidence="4" id="KW-0378">Hydrolase</keyword>
<dbReference type="KEGG" id="pdh:B9T62_36590"/>
<dbReference type="PANTHER" id="PTHR23402:SF1">
    <property type="entry name" value="PYROGLUTAMYL-PEPTIDASE I"/>
    <property type="match status" value="1"/>
</dbReference>
<keyword evidence="5" id="KW-0788">Thiol protease</keyword>
<evidence type="ECO:0000313" key="8">
    <source>
        <dbReference type="Proteomes" id="UP000249890"/>
    </source>
</evidence>
<keyword evidence="2" id="KW-0963">Cytoplasm</keyword>
<dbReference type="PRINTS" id="PR00706">
    <property type="entry name" value="PYROGLUPTASE"/>
</dbReference>
<dbReference type="GO" id="GO:0005829">
    <property type="term" value="C:cytosol"/>
    <property type="evidence" value="ECO:0007669"/>
    <property type="project" value="InterPro"/>
</dbReference>
<dbReference type="GO" id="GO:0016920">
    <property type="term" value="F:pyroglutamyl-peptidase activity"/>
    <property type="evidence" value="ECO:0007669"/>
    <property type="project" value="UniProtKB-EC"/>
</dbReference>
<dbReference type="Gene3D" id="3.40.630.20">
    <property type="entry name" value="Peptidase C15, pyroglutamyl peptidase I-like"/>
    <property type="match status" value="1"/>
</dbReference>
<dbReference type="InterPro" id="IPR016125">
    <property type="entry name" value="Peptidase_C15-like"/>
</dbReference>
<feature type="active site" evidence="6">
    <location>
        <position position="66"/>
    </location>
</feature>
<evidence type="ECO:0000256" key="6">
    <source>
        <dbReference type="PROSITE-ProRule" id="PRU10077"/>
    </source>
</evidence>
<evidence type="ECO:0000256" key="1">
    <source>
        <dbReference type="ARBA" id="ARBA00006641"/>
    </source>
</evidence>
<name>A0A2Z2KIM4_9BACL</name>
<evidence type="ECO:0000256" key="4">
    <source>
        <dbReference type="ARBA" id="ARBA00022801"/>
    </source>
</evidence>
<reference evidence="7 8" key="1">
    <citation type="submission" date="2017-06" db="EMBL/GenBank/DDBJ databases">
        <title>Complete genome sequence of Paenibacillus donghaensis KCTC 13049T isolated from East Sea sediment, South Korea.</title>
        <authorList>
            <person name="Jung B.K."/>
            <person name="Hong S.-J."/>
            <person name="Shin J.-H."/>
        </authorList>
    </citation>
    <scope>NUCLEOTIDE SEQUENCE [LARGE SCALE GENOMIC DNA]</scope>
    <source>
        <strain evidence="7 8">KCTC 13049</strain>
    </source>
</reference>
<dbReference type="AlphaFoldDB" id="A0A2Z2KIM4"/>
<dbReference type="SUPFAM" id="SSF53182">
    <property type="entry name" value="Pyrrolidone carboxyl peptidase (pyroglutamate aminopeptidase)"/>
    <property type="match status" value="1"/>
</dbReference>
<protein>
    <recommendedName>
        <fullName evidence="6">Pyroglutamyl-peptidase I</fullName>
        <ecNumber evidence="6">3.4.19.3</ecNumber>
    </recommendedName>
</protein>
<comment type="similarity">
    <text evidence="1">Belongs to the peptidase C15 family.</text>
</comment>
<proteinExistence type="inferred from homology"/>
<dbReference type="InterPro" id="IPR000816">
    <property type="entry name" value="Peptidase_C15"/>
</dbReference>
<gene>
    <name evidence="7" type="ORF">B9T62_36590</name>
</gene>
<dbReference type="Proteomes" id="UP000249890">
    <property type="component" value="Chromosome"/>
</dbReference>
<sequence>MVEKVAINLIDARIPDNEGNQPIDESIQAEGDNAYFATVPVKAMVANIRKHGIPATLSFSAGTFVCNYIMYEVLHNIANQHDGVRAGFIHVPFLPEQAVGRADGTASMPLETIAKGLEYAIAAIVEMKEEPNETMGTLMSGD</sequence>
<dbReference type="GO" id="GO:0006508">
    <property type="term" value="P:proteolysis"/>
    <property type="evidence" value="ECO:0007669"/>
    <property type="project" value="UniProtKB-KW"/>
</dbReference>
<keyword evidence="8" id="KW-1185">Reference proteome</keyword>
<dbReference type="InterPro" id="IPR036440">
    <property type="entry name" value="Peptidase_C15-like_sf"/>
</dbReference>
<comment type="catalytic activity">
    <reaction evidence="6">
        <text>Release of an N-terminal pyroglutamyl group from a polypeptide, the second amino acid generally not being Pro.</text>
        <dbReference type="EC" id="3.4.19.3"/>
    </reaction>
</comment>
<dbReference type="OrthoDB" id="9779738at2"/>
<organism evidence="7 8">
    <name type="scientific">Paenibacillus donghaensis</name>
    <dbReference type="NCBI Taxonomy" id="414771"/>
    <lineage>
        <taxon>Bacteria</taxon>
        <taxon>Bacillati</taxon>
        <taxon>Bacillota</taxon>
        <taxon>Bacilli</taxon>
        <taxon>Bacillales</taxon>
        <taxon>Paenibacillaceae</taxon>
        <taxon>Paenibacillus</taxon>
    </lineage>
</organism>
<evidence type="ECO:0000256" key="5">
    <source>
        <dbReference type="ARBA" id="ARBA00022807"/>
    </source>
</evidence>
<dbReference type="PROSITE" id="PS01334">
    <property type="entry name" value="PYRASE_CYS"/>
    <property type="match status" value="1"/>
</dbReference>
<dbReference type="EC" id="3.4.19.3" evidence="6"/>
<evidence type="ECO:0000256" key="2">
    <source>
        <dbReference type="ARBA" id="ARBA00022490"/>
    </source>
</evidence>
<dbReference type="InterPro" id="IPR033694">
    <property type="entry name" value="PGPEP1_Cys_AS"/>
</dbReference>
<accession>A0A2Z2KIM4</accession>
<keyword evidence="3" id="KW-0645">Protease</keyword>
<dbReference type="CDD" id="cd00501">
    <property type="entry name" value="Peptidase_C15"/>
    <property type="match status" value="1"/>
</dbReference>
<dbReference type="EMBL" id="CP021780">
    <property type="protein sequence ID" value="ASA25767.1"/>
    <property type="molecule type" value="Genomic_DNA"/>
</dbReference>
<evidence type="ECO:0000256" key="3">
    <source>
        <dbReference type="ARBA" id="ARBA00022670"/>
    </source>
</evidence>
<dbReference type="PANTHER" id="PTHR23402">
    <property type="entry name" value="PROTEASE FAMILY C15 PYROGLUTAMYL-PEPTIDASE I-RELATED"/>
    <property type="match status" value="1"/>
</dbReference>